<evidence type="ECO:0008006" key="3">
    <source>
        <dbReference type="Google" id="ProtNLM"/>
    </source>
</evidence>
<dbReference type="AlphaFoldDB" id="A0AAV9XUA7"/>
<accession>A0AAV9XUA7</accession>
<comment type="caution">
    <text evidence="1">The sequence shown here is derived from an EMBL/GenBank/DDBJ whole genome shotgun (WGS) entry which is preliminary data.</text>
</comment>
<dbReference type="Proteomes" id="UP001311799">
    <property type="component" value="Unassembled WGS sequence"/>
</dbReference>
<protein>
    <recommendedName>
        <fullName evidence="3">PH domain-containing protein</fullName>
    </recommendedName>
</protein>
<reference evidence="1 2" key="1">
    <citation type="submission" date="2023-10" db="EMBL/GenBank/DDBJ databases">
        <title>Comparative genomics analysis reveals potential genetic determinants of host preference in Cryptosporidium xiaoi.</title>
        <authorList>
            <person name="Xiao L."/>
            <person name="Li J."/>
        </authorList>
    </citation>
    <scope>NUCLEOTIDE SEQUENCE [LARGE SCALE GENOMIC DNA]</scope>
    <source>
        <strain evidence="1 2">52996</strain>
    </source>
</reference>
<dbReference type="EMBL" id="JAWDEY010000036">
    <property type="protein sequence ID" value="KAK6587785.1"/>
    <property type="molecule type" value="Genomic_DNA"/>
</dbReference>
<sequence>MESTSKPGEEYKNEPGIELKTDEKDIGLNMELDELVNLSGSIVNNFPVITGYYGIMLRKKRHPLFGSYWSKECCLIQSNMFVCHKLKYPYCITKCISIASIVKCEISIIDPCVFCISVDNKLKMENKNTNRKKSKVTFFCFKNMCTKRRIENIKFKCISTLDTQKWISYINNNIKTWKLNKNASRNLFSGTNYIEKTVAQEVFEKLSKKMRKIVYQSHIQNFISLLQKHYLKQLYYSFNKLHLNYILIELSCKDDSSITTYKTNATSDNELYRNDLLLIKKRILTFKHEQGINNLNRIINRKKMNYWMKFVESTAIEVKSNNGNDNFIINNNTAFNVNNSDNYMDIYYNQVKLRKCYYHWKALSVKRRIFNNHIELLNSYKSKYGNNGSSLASTEYYPTYCTSSVSRVNFLSDNNYINYNCVNANTTANNDYDIKNLNTSPDISSSLVSDEVVSSNITGFTKHHVYCSEENIQDTFDVVNSKTKSTRVSTKTSYNIVSSVLTNKGPLPNKSNFKGNEYLTENRLSLEIQQNSQKKSEDELIPAHDKNIIESKKKITQLIKLNQIILKKKRGAWSLLQANIIQNKVLLSIYKYNQILSFLQIASKMYKLKLYKAFMLIRSSGGKRTYGV</sequence>
<name>A0AAV9XUA7_9CRYT</name>
<organism evidence="1 2">
    <name type="scientific">Cryptosporidium xiaoi</name>
    <dbReference type="NCBI Taxonomy" id="659607"/>
    <lineage>
        <taxon>Eukaryota</taxon>
        <taxon>Sar</taxon>
        <taxon>Alveolata</taxon>
        <taxon>Apicomplexa</taxon>
        <taxon>Conoidasida</taxon>
        <taxon>Coccidia</taxon>
        <taxon>Eucoccidiorida</taxon>
        <taxon>Eimeriorina</taxon>
        <taxon>Cryptosporidiidae</taxon>
        <taxon>Cryptosporidium</taxon>
    </lineage>
</organism>
<gene>
    <name evidence="1" type="ORF">RS030_81221</name>
</gene>
<evidence type="ECO:0000313" key="1">
    <source>
        <dbReference type="EMBL" id="KAK6587785.1"/>
    </source>
</evidence>
<proteinExistence type="predicted"/>
<evidence type="ECO:0000313" key="2">
    <source>
        <dbReference type="Proteomes" id="UP001311799"/>
    </source>
</evidence>
<keyword evidence="2" id="KW-1185">Reference proteome</keyword>